<sequence>MRRIYKMLILVTCSTKVPLSIANIIFPIMYVKTLNGLSLNGAWKMQLMLYGCWVLGFALAWLLAGNDLLQYPSLLLSVFLASGVTMIVYALVRLKDNFTLVPKINISVDTFLLAFSMALALVVVKDALAYVQPLPAWPELSFTSIHTGSLYAIVVSVMLSAFMEELLFRGIVMEALLQRYSGGVALLQSSLLFMLAHPDPAQMPGALLLGLLAGYFYLRLRDLCSCFLIHLVHNAATAVIALSGGSLQFAVTDPYTYSGLVLGCALALAAGYFLLRSITPGSTVKRPVLFAK</sequence>
<protein>
    <recommendedName>
        <fullName evidence="2">CAAX prenyl protease 2/Lysostaphin resistance protein A-like domain-containing protein</fullName>
    </recommendedName>
</protein>
<feature type="transmembrane region" description="Helical" evidence="1">
    <location>
        <begin position="144"/>
        <end position="168"/>
    </location>
</feature>
<evidence type="ECO:0000256" key="1">
    <source>
        <dbReference type="SAM" id="Phobius"/>
    </source>
</evidence>
<feature type="transmembrane region" description="Helical" evidence="1">
    <location>
        <begin position="47"/>
        <end position="64"/>
    </location>
</feature>
<gene>
    <name evidence="3" type="ORF">DLD77_08275</name>
</gene>
<feature type="transmembrane region" description="Helical" evidence="1">
    <location>
        <begin position="255"/>
        <end position="275"/>
    </location>
</feature>
<dbReference type="InterPro" id="IPR003675">
    <property type="entry name" value="Rce1/LyrA-like_dom"/>
</dbReference>
<dbReference type="PANTHER" id="PTHR36435">
    <property type="entry name" value="SLR1288 PROTEIN"/>
    <property type="match status" value="1"/>
</dbReference>
<proteinExistence type="predicted"/>
<dbReference type="PANTHER" id="PTHR36435:SF1">
    <property type="entry name" value="CAAX AMINO TERMINAL PROTEASE FAMILY PROTEIN"/>
    <property type="match status" value="1"/>
</dbReference>
<feature type="transmembrane region" description="Helical" evidence="1">
    <location>
        <begin position="104"/>
        <end position="124"/>
    </location>
</feature>
<keyword evidence="1" id="KW-1133">Transmembrane helix</keyword>
<dbReference type="Proteomes" id="UP000246099">
    <property type="component" value="Chromosome"/>
</dbReference>
<keyword evidence="1" id="KW-0812">Transmembrane</keyword>
<keyword evidence="4" id="KW-1185">Reference proteome</keyword>
<feature type="transmembrane region" description="Helical" evidence="1">
    <location>
        <begin position="227"/>
        <end position="249"/>
    </location>
</feature>
<reference evidence="3 4" key="1">
    <citation type="submission" date="2018-05" db="EMBL/GenBank/DDBJ databases">
        <title>Chitinophaga sp. nov., isolated from rhizosphere soil of Alhagi.</title>
        <authorList>
            <person name="Liu Y."/>
        </authorList>
    </citation>
    <scope>NUCLEOTIDE SEQUENCE [LARGE SCALE GENOMIC DNA]</scope>
    <source>
        <strain evidence="3 4">T22</strain>
    </source>
</reference>
<evidence type="ECO:0000313" key="4">
    <source>
        <dbReference type="Proteomes" id="UP000246099"/>
    </source>
</evidence>
<feature type="domain" description="CAAX prenyl protease 2/Lysostaphin resistance protein A-like" evidence="2">
    <location>
        <begin position="149"/>
        <end position="235"/>
    </location>
</feature>
<evidence type="ECO:0000313" key="3">
    <source>
        <dbReference type="EMBL" id="AWO01694.1"/>
    </source>
</evidence>
<accession>A0ABM6WCN6</accession>
<evidence type="ECO:0000259" key="2">
    <source>
        <dbReference type="Pfam" id="PF02517"/>
    </source>
</evidence>
<dbReference type="Pfam" id="PF02517">
    <property type="entry name" value="Rce1-like"/>
    <property type="match status" value="1"/>
</dbReference>
<keyword evidence="1" id="KW-0472">Membrane</keyword>
<feature type="transmembrane region" description="Helical" evidence="1">
    <location>
        <begin position="70"/>
        <end position="92"/>
    </location>
</feature>
<dbReference type="InterPro" id="IPR052710">
    <property type="entry name" value="CAAX_protease"/>
</dbReference>
<organism evidence="3 4">
    <name type="scientific">Chitinophaga alhagiae</name>
    <dbReference type="NCBI Taxonomy" id="2203219"/>
    <lineage>
        <taxon>Bacteria</taxon>
        <taxon>Pseudomonadati</taxon>
        <taxon>Bacteroidota</taxon>
        <taxon>Chitinophagia</taxon>
        <taxon>Chitinophagales</taxon>
        <taxon>Chitinophagaceae</taxon>
        <taxon>Chitinophaga</taxon>
    </lineage>
</organism>
<feature type="transmembrane region" description="Helical" evidence="1">
    <location>
        <begin position="203"/>
        <end position="220"/>
    </location>
</feature>
<dbReference type="EMBL" id="CP029600">
    <property type="protein sequence ID" value="AWO01694.1"/>
    <property type="molecule type" value="Genomic_DNA"/>
</dbReference>
<name>A0ABM6WCN6_9BACT</name>